<reference evidence="4" key="1">
    <citation type="submission" date="2016-08" db="EMBL/GenBank/DDBJ databases">
        <title>Complete Genome Seqeunce of Paenibacillus sp. nov. IHBB 9852 from high altitute lake of Indian trans-Himalayas.</title>
        <authorList>
            <person name="Kiran S."/>
            <person name="Swarnkar M.K."/>
            <person name="Rana A."/>
            <person name="Tewari R."/>
            <person name="Gulati A."/>
        </authorList>
    </citation>
    <scope>NUCLEOTIDE SEQUENCE [LARGE SCALE GENOMIC DNA]</scope>
    <source>
        <strain evidence="4">IHBB 9852</strain>
    </source>
</reference>
<keyword evidence="1" id="KW-0677">Repeat</keyword>
<dbReference type="AlphaFoldDB" id="A0A1B2DXX3"/>
<dbReference type="SMART" id="SM00028">
    <property type="entry name" value="TPR"/>
    <property type="match status" value="14"/>
</dbReference>
<keyword evidence="2 3" id="KW-0802">TPR repeat</keyword>
<dbReference type="KEGG" id="pib:BBD41_08060"/>
<dbReference type="InterPro" id="IPR011990">
    <property type="entry name" value="TPR-like_helical_dom_sf"/>
</dbReference>
<feature type="repeat" description="TPR" evidence="3">
    <location>
        <begin position="276"/>
        <end position="309"/>
    </location>
</feature>
<feature type="repeat" description="TPR" evidence="3">
    <location>
        <begin position="344"/>
        <end position="377"/>
    </location>
</feature>
<proteinExistence type="predicted"/>
<feature type="repeat" description="TPR" evidence="3">
    <location>
        <begin position="448"/>
        <end position="481"/>
    </location>
</feature>
<dbReference type="InterPro" id="IPR050498">
    <property type="entry name" value="Ycf3"/>
</dbReference>
<dbReference type="Pfam" id="PF13432">
    <property type="entry name" value="TPR_16"/>
    <property type="match status" value="4"/>
</dbReference>
<feature type="repeat" description="TPR" evidence="3">
    <location>
        <begin position="550"/>
        <end position="583"/>
    </location>
</feature>
<dbReference type="PANTHER" id="PTHR44858">
    <property type="entry name" value="TETRATRICOPEPTIDE REPEAT PROTEIN 6"/>
    <property type="match status" value="1"/>
</dbReference>
<dbReference type="PANTHER" id="PTHR44858:SF1">
    <property type="entry name" value="UDP-N-ACETYLGLUCOSAMINE--PEPTIDE N-ACETYLGLUCOSAMINYLTRANSFERASE SPINDLY-RELATED"/>
    <property type="match status" value="1"/>
</dbReference>
<dbReference type="InterPro" id="IPR019734">
    <property type="entry name" value="TPR_rpt"/>
</dbReference>
<dbReference type="Pfam" id="PF14559">
    <property type="entry name" value="TPR_19"/>
    <property type="match status" value="1"/>
</dbReference>
<evidence type="ECO:0000256" key="1">
    <source>
        <dbReference type="ARBA" id="ARBA00022737"/>
    </source>
</evidence>
<evidence type="ECO:0000256" key="2">
    <source>
        <dbReference type="ARBA" id="ARBA00022803"/>
    </source>
</evidence>
<name>A0A1B2DXX3_9BACL</name>
<dbReference type="Gene3D" id="1.25.40.10">
    <property type="entry name" value="Tetratricopeptide repeat domain"/>
    <property type="match status" value="5"/>
</dbReference>
<dbReference type="PROSITE" id="PS50005">
    <property type="entry name" value="TPR"/>
    <property type="match status" value="5"/>
</dbReference>
<sequence length="656" mass="75955">MKLMKRIWFRIGDYYRKKQDFEQALKYMRKGEGGITSFNDKLLYAELLHNGGYSDEAVDYLGRVIETTGSHRAYERRAHILREMDRELEAIADLDQAIALNADNYMNWYTRGIAYKDLNRYEEAIRDLKESIKREDPSTVISTYYELGMTYYESRNPAEAANCFRISIKEPSRAIPMYYYMLSVCLDLMDELEEAVSVLQEGIRLADRYEAEADQGYALFASSTNYSYGAFQSFQRQMREAYSFRKHMADLHLQLGAFDKALTYITEAIERYPEAYELYLKRADVHKKSGSMQSAKADLERAIEAAPDDYRGYFELARLYREDGLEDPAFELISKLYARMPESPLVCYWMADSYYRLGRNEEALKLNDKLLRLEPDDAPNFVQRADIHMEMHDLPAAEKALKSAIEIQDASEIRNKLSYAFYLQGRNEEALLELQEAVKLDEDFSTHPTYLAASGHIYKEMGLWDLAIDAYSKAIQAVPGNPRFYEFRAICFVETGQLERGLADCSQGLELDPEYGNLYSLRSGIYYSMLDYSRAKEDTMKFLELVPGHPGAYFRLGQIHYKDHDEDAALYAFDRVLEAVPNHADSYLYKAHIYYGQFETEEAVNAIVNWSLHLDKEMSPGDKIQAIQGLEGFEEDVLERAVERLTGMYGHQLYLS</sequence>
<evidence type="ECO:0000313" key="4">
    <source>
        <dbReference type="EMBL" id="ANY72541.1"/>
    </source>
</evidence>
<organism evidence="4">
    <name type="scientific">Paenibacillus ihbetae</name>
    <dbReference type="NCBI Taxonomy" id="1870820"/>
    <lineage>
        <taxon>Bacteria</taxon>
        <taxon>Bacillati</taxon>
        <taxon>Bacillota</taxon>
        <taxon>Bacilli</taxon>
        <taxon>Bacillales</taxon>
        <taxon>Paenibacillaceae</taxon>
        <taxon>Paenibacillus</taxon>
    </lineage>
</organism>
<accession>A0A1B2DXX3</accession>
<dbReference type="Pfam" id="PF13181">
    <property type="entry name" value="TPR_8"/>
    <property type="match status" value="3"/>
</dbReference>
<dbReference type="SUPFAM" id="SSF48452">
    <property type="entry name" value="TPR-like"/>
    <property type="match status" value="3"/>
</dbReference>
<protein>
    <submittedName>
        <fullName evidence="4">Uncharacterized protein</fullName>
    </submittedName>
</protein>
<dbReference type="EMBL" id="CP016809">
    <property type="protein sequence ID" value="ANY72541.1"/>
    <property type="molecule type" value="Genomic_DNA"/>
</dbReference>
<feature type="repeat" description="TPR" evidence="3">
    <location>
        <begin position="105"/>
        <end position="138"/>
    </location>
</feature>
<evidence type="ECO:0000256" key="3">
    <source>
        <dbReference type="PROSITE-ProRule" id="PRU00339"/>
    </source>
</evidence>
<gene>
    <name evidence="4" type="ORF">BBD41_08060</name>
</gene>
<dbReference type="RefSeq" id="WP_099477217.1">
    <property type="nucleotide sequence ID" value="NZ_CP016809.1"/>
</dbReference>